<keyword evidence="2" id="KW-0460">Magnesium</keyword>
<dbReference type="Gene3D" id="3.40.1180.10">
    <property type="entry name" value="Decaprenyl diphosphate synthase-like"/>
    <property type="match status" value="1"/>
</dbReference>
<dbReference type="HAMAP" id="MF_01139">
    <property type="entry name" value="ISPT"/>
    <property type="match status" value="1"/>
</dbReference>
<gene>
    <name evidence="3" type="primary">ispU</name>
    <name evidence="2" type="synonym">uppS</name>
    <name evidence="3" type="ORF">EHSB41UT_01450</name>
</gene>
<feature type="active site" evidence="2">
    <location>
        <position position="32"/>
    </location>
</feature>
<feature type="binding site" evidence="2">
    <location>
        <position position="37"/>
    </location>
    <ligand>
        <name>substrate</name>
    </ligand>
</feature>
<evidence type="ECO:0000313" key="3">
    <source>
        <dbReference type="EMBL" id="SMA42563.1"/>
    </source>
</evidence>
<name>A0A1X7AHD6_9GAMM</name>
<feature type="binding site" evidence="2">
    <location>
        <position position="83"/>
    </location>
    <ligand>
        <name>substrate</name>
    </ligand>
</feature>
<feature type="binding site" evidence="2">
    <location>
        <position position="81"/>
    </location>
    <ligand>
        <name>substrate</name>
    </ligand>
</feature>
<feature type="binding site" evidence="2">
    <location>
        <position position="32"/>
    </location>
    <ligand>
        <name>Mg(2+)</name>
        <dbReference type="ChEBI" id="CHEBI:18420"/>
    </ligand>
</feature>
<dbReference type="Pfam" id="PF01255">
    <property type="entry name" value="Prenyltransf"/>
    <property type="match status" value="1"/>
</dbReference>
<dbReference type="GO" id="GO:0005829">
    <property type="term" value="C:cytosol"/>
    <property type="evidence" value="ECO:0007669"/>
    <property type="project" value="TreeGrafter"/>
</dbReference>
<dbReference type="CDD" id="cd00475">
    <property type="entry name" value="Cis_IPPS"/>
    <property type="match status" value="1"/>
</dbReference>
<comment type="subunit">
    <text evidence="2">Homodimer.</text>
</comment>
<dbReference type="OrthoDB" id="4191603at2"/>
<dbReference type="PROSITE" id="PS01066">
    <property type="entry name" value="UPP_SYNTHASE"/>
    <property type="match status" value="1"/>
</dbReference>
<keyword evidence="4" id="KW-1185">Reference proteome</keyword>
<dbReference type="SUPFAM" id="SSF64005">
    <property type="entry name" value="Undecaprenyl diphosphate synthase"/>
    <property type="match status" value="1"/>
</dbReference>
<feature type="binding site" evidence="2">
    <location>
        <position position="200"/>
    </location>
    <ligand>
        <name>substrate</name>
    </ligand>
</feature>
<feature type="binding site" evidence="2">
    <location>
        <position position="49"/>
    </location>
    <ligand>
        <name>substrate</name>
    </ligand>
</feature>
<proteinExistence type="inferred from homology"/>
<accession>A0A1X7AHD6</accession>
<dbReference type="InterPro" id="IPR001441">
    <property type="entry name" value="UPP_synth-like"/>
</dbReference>
<dbReference type="PANTHER" id="PTHR10291:SF0">
    <property type="entry name" value="DEHYDRODOLICHYL DIPHOSPHATE SYNTHASE 2"/>
    <property type="match status" value="1"/>
</dbReference>
<keyword evidence="2" id="KW-0961">Cell wall biogenesis/degradation</keyword>
<keyword evidence="2" id="KW-0573">Peptidoglycan synthesis</keyword>
<dbReference type="GO" id="GO:0008834">
    <property type="term" value="F:ditrans,polycis-undecaprenyl-diphosphate synthase [(2E,6E)-farnesyl-diphosphate specific] activity"/>
    <property type="evidence" value="ECO:0007669"/>
    <property type="project" value="UniProtKB-UniRule"/>
</dbReference>
<feature type="binding site" evidence="2">
    <location>
        <position position="219"/>
    </location>
    <ligand>
        <name>Mg(2+)</name>
        <dbReference type="ChEBI" id="CHEBI:18420"/>
    </ligand>
</feature>
<feature type="binding site" evidence="2">
    <location>
        <position position="45"/>
    </location>
    <ligand>
        <name>substrate</name>
    </ligand>
</feature>
<comment type="similarity">
    <text evidence="2">Belongs to the UPP synthase family.</text>
</comment>
<feature type="binding site" evidence="2">
    <location>
        <begin position="206"/>
        <end position="208"/>
    </location>
    <ligand>
        <name>substrate</name>
    </ligand>
</feature>
<dbReference type="EMBL" id="FWPT01000003">
    <property type="protein sequence ID" value="SMA42563.1"/>
    <property type="molecule type" value="Genomic_DNA"/>
</dbReference>
<dbReference type="GO" id="GO:0016094">
    <property type="term" value="P:polyprenol biosynthetic process"/>
    <property type="evidence" value="ECO:0007669"/>
    <property type="project" value="TreeGrafter"/>
</dbReference>
<dbReference type="GO" id="GO:0071555">
    <property type="term" value="P:cell wall organization"/>
    <property type="evidence" value="ECO:0007669"/>
    <property type="project" value="UniProtKB-KW"/>
</dbReference>
<sequence length="260" mass="29256">MTEASAGETVSIDTVSGTSLPVVPRHVAIIMDGNNRWAKKHGKGRLAGHRAGVDAVRKVIEACGDYGVEVLTLFAFSSENWNRPQDEVRGLMDLFLHALKREVKRLQRHKIRLKVIGDISQFSPVIQKYIHQAEEQTAHDYKVTLVIAASYGGQWDITEATRKLAHQVQDGSLNAADITPEHIQNNLTTGDLPPPDLLIRTSGEHRISNFLLWQCAYSEFYFADVLWPDFSREEFLKALREFAGRQRRFGLTSEQCEAGT</sequence>
<dbReference type="FunFam" id="3.40.1180.10:FF:000001">
    <property type="entry name" value="(2E,6E)-farnesyl-diphosphate-specific ditrans,polycis-undecaprenyl-diphosphate synthase"/>
    <property type="match status" value="1"/>
</dbReference>
<dbReference type="AlphaFoldDB" id="A0A1X7AHD6"/>
<protein>
    <recommendedName>
        <fullName evidence="2">Ditrans,polycis-undecaprenyl-diphosphate synthase ((2E,6E)-farnesyl-diphosphate specific)</fullName>
        <ecNumber evidence="2">2.5.1.31</ecNumber>
    </recommendedName>
    <alternativeName>
        <fullName evidence="2">Ditrans,polycis-undecaprenylcistransferase</fullName>
    </alternativeName>
    <alternativeName>
        <fullName evidence="2">Undecaprenyl diphosphate synthase</fullName>
        <shortName evidence="2">UDS</shortName>
    </alternativeName>
    <alternativeName>
        <fullName evidence="2">Undecaprenyl pyrophosphate synthase</fullName>
        <shortName evidence="2">UPP synthase</shortName>
    </alternativeName>
</protein>
<comment type="function">
    <text evidence="2">Catalyzes the sequential condensation of isopentenyl diphosphate (IPP) with (2E,6E)-farnesyl diphosphate (E,E-FPP) to yield (2Z,6Z,10Z,14Z,18Z,22Z,26Z,30Z,34E,38E)-undecaprenyl diphosphate (di-trans,octa-cis-UPP). UPP is the precursor of glycosyl carrier lipid in the biosynthesis of bacterial cell wall polysaccharide components such as peptidoglycan and lipopolysaccharide.</text>
</comment>
<dbReference type="GO" id="GO:0009252">
    <property type="term" value="P:peptidoglycan biosynthetic process"/>
    <property type="evidence" value="ECO:0007669"/>
    <property type="project" value="UniProtKB-UniRule"/>
</dbReference>
<dbReference type="GO" id="GO:0000287">
    <property type="term" value="F:magnesium ion binding"/>
    <property type="evidence" value="ECO:0007669"/>
    <property type="project" value="UniProtKB-UniRule"/>
</dbReference>
<dbReference type="PANTHER" id="PTHR10291">
    <property type="entry name" value="DEHYDRODOLICHYL DIPHOSPHATE SYNTHASE FAMILY MEMBER"/>
    <property type="match status" value="1"/>
</dbReference>
<dbReference type="InterPro" id="IPR018520">
    <property type="entry name" value="UPP_synth-like_CS"/>
</dbReference>
<keyword evidence="2" id="KW-0133">Cell shape</keyword>
<comment type="catalytic activity">
    <reaction evidence="2">
        <text>8 isopentenyl diphosphate + (2E,6E)-farnesyl diphosphate = di-trans,octa-cis-undecaprenyl diphosphate + 8 diphosphate</text>
        <dbReference type="Rhea" id="RHEA:27551"/>
        <dbReference type="ChEBI" id="CHEBI:33019"/>
        <dbReference type="ChEBI" id="CHEBI:58405"/>
        <dbReference type="ChEBI" id="CHEBI:128769"/>
        <dbReference type="ChEBI" id="CHEBI:175763"/>
        <dbReference type="EC" id="2.5.1.31"/>
    </reaction>
</comment>
<feature type="active site" description="Proton acceptor" evidence="2">
    <location>
        <position position="80"/>
    </location>
</feature>
<keyword evidence="1 2" id="KW-0808">Transferase</keyword>
<reference evidence="3 4" key="1">
    <citation type="submission" date="2017-03" db="EMBL/GenBank/DDBJ databases">
        <authorList>
            <person name="Afonso C.L."/>
            <person name="Miller P.J."/>
            <person name="Scott M.A."/>
            <person name="Spackman E."/>
            <person name="Goraichik I."/>
            <person name="Dimitrov K.M."/>
            <person name="Suarez D.L."/>
            <person name="Swayne D.E."/>
        </authorList>
    </citation>
    <scope>NUCLEOTIDE SEQUENCE [LARGE SCALE GENOMIC DNA]</scope>
    <source>
        <strain evidence="3">SB41UT1</strain>
    </source>
</reference>
<dbReference type="EC" id="2.5.1.31" evidence="2"/>
<organism evidence="3 4">
    <name type="scientific">Parendozoicomonas haliclonae</name>
    <dbReference type="NCBI Taxonomy" id="1960125"/>
    <lineage>
        <taxon>Bacteria</taxon>
        <taxon>Pseudomonadati</taxon>
        <taxon>Pseudomonadota</taxon>
        <taxon>Gammaproteobacteria</taxon>
        <taxon>Oceanospirillales</taxon>
        <taxon>Endozoicomonadaceae</taxon>
        <taxon>Parendozoicomonas</taxon>
    </lineage>
</organism>
<feature type="binding site" evidence="2">
    <location>
        <begin position="77"/>
        <end position="79"/>
    </location>
    <ligand>
        <name>substrate</name>
    </ligand>
</feature>
<dbReference type="NCBIfam" id="TIGR00055">
    <property type="entry name" value="uppS"/>
    <property type="match status" value="1"/>
</dbReference>
<feature type="binding site" evidence="2">
    <location>
        <begin position="33"/>
        <end position="36"/>
    </location>
    <ligand>
        <name>substrate</name>
    </ligand>
</feature>
<evidence type="ECO:0000256" key="2">
    <source>
        <dbReference type="HAMAP-Rule" id="MF_01139"/>
    </source>
</evidence>
<dbReference type="GO" id="GO:0008360">
    <property type="term" value="P:regulation of cell shape"/>
    <property type="evidence" value="ECO:0007669"/>
    <property type="project" value="UniProtKB-KW"/>
</dbReference>
<evidence type="ECO:0000256" key="1">
    <source>
        <dbReference type="ARBA" id="ARBA00022679"/>
    </source>
</evidence>
<evidence type="ECO:0000313" key="4">
    <source>
        <dbReference type="Proteomes" id="UP000196573"/>
    </source>
</evidence>
<dbReference type="InterPro" id="IPR036424">
    <property type="entry name" value="UPP_synth-like_sf"/>
</dbReference>
<dbReference type="Proteomes" id="UP000196573">
    <property type="component" value="Unassembled WGS sequence"/>
</dbReference>
<keyword evidence="2" id="KW-0479">Metal-binding</keyword>
<comment type="cofactor">
    <cofactor evidence="2">
        <name>Mg(2+)</name>
        <dbReference type="ChEBI" id="CHEBI:18420"/>
    </cofactor>
    <text evidence="2">Binds 2 magnesium ions per subunit.</text>
</comment>